<dbReference type="PROSITE" id="PS51375">
    <property type="entry name" value="PPR"/>
    <property type="match status" value="6"/>
</dbReference>
<proteinExistence type="predicted"/>
<dbReference type="PANTHER" id="PTHR47942">
    <property type="entry name" value="TETRATRICOPEPTIDE REPEAT (TPR)-LIKE SUPERFAMILY PROTEIN-RELATED"/>
    <property type="match status" value="1"/>
</dbReference>
<organism evidence="3 4">
    <name type="scientific">Ziziphus jujuba</name>
    <name type="common">Chinese jujube</name>
    <name type="synonym">Ziziphus sativa</name>
    <dbReference type="NCBI Taxonomy" id="326968"/>
    <lineage>
        <taxon>Eukaryota</taxon>
        <taxon>Viridiplantae</taxon>
        <taxon>Streptophyta</taxon>
        <taxon>Embryophyta</taxon>
        <taxon>Tracheophyta</taxon>
        <taxon>Spermatophyta</taxon>
        <taxon>Magnoliopsida</taxon>
        <taxon>eudicotyledons</taxon>
        <taxon>Gunneridae</taxon>
        <taxon>Pentapetalae</taxon>
        <taxon>rosids</taxon>
        <taxon>fabids</taxon>
        <taxon>Rosales</taxon>
        <taxon>Rhamnaceae</taxon>
        <taxon>Paliureae</taxon>
        <taxon>Ziziphus</taxon>
    </lineage>
</organism>
<reference evidence="4" key="1">
    <citation type="submission" date="2025-08" db="UniProtKB">
        <authorList>
            <consortium name="RefSeq"/>
        </authorList>
    </citation>
    <scope>IDENTIFICATION</scope>
    <source>
        <tissue evidence="4">Seedling</tissue>
    </source>
</reference>
<feature type="repeat" description="PPR" evidence="2">
    <location>
        <begin position="349"/>
        <end position="383"/>
    </location>
</feature>
<evidence type="ECO:0000313" key="3">
    <source>
        <dbReference type="Proteomes" id="UP001652623"/>
    </source>
</evidence>
<keyword evidence="3" id="KW-1185">Reference proteome</keyword>
<dbReference type="Pfam" id="PF13812">
    <property type="entry name" value="PPR_3"/>
    <property type="match status" value="1"/>
</dbReference>
<dbReference type="InterPro" id="IPR051222">
    <property type="entry name" value="PPR/CCM1_RNA-binding"/>
</dbReference>
<evidence type="ECO:0000256" key="1">
    <source>
        <dbReference type="ARBA" id="ARBA00022737"/>
    </source>
</evidence>
<dbReference type="NCBIfam" id="TIGR00756">
    <property type="entry name" value="PPR"/>
    <property type="match status" value="5"/>
</dbReference>
<gene>
    <name evidence="4" type="primary">LOC107429663</name>
</gene>
<dbReference type="Pfam" id="PF13041">
    <property type="entry name" value="PPR_2"/>
    <property type="match status" value="2"/>
</dbReference>
<dbReference type="Gene3D" id="1.25.40.10">
    <property type="entry name" value="Tetratricopeptide repeat domain"/>
    <property type="match status" value="4"/>
</dbReference>
<dbReference type="InterPro" id="IPR002885">
    <property type="entry name" value="PPR_rpt"/>
</dbReference>
<keyword evidence="1" id="KW-0677">Repeat</keyword>
<dbReference type="AlphaFoldDB" id="A0A6P4ALB3"/>
<name>A0A6P4ALB3_ZIZJJ</name>
<feature type="repeat" description="PPR" evidence="2">
    <location>
        <begin position="279"/>
        <end position="313"/>
    </location>
</feature>
<dbReference type="Pfam" id="PF01535">
    <property type="entry name" value="PPR"/>
    <property type="match status" value="3"/>
</dbReference>
<feature type="repeat" description="PPR" evidence="2">
    <location>
        <begin position="384"/>
        <end position="418"/>
    </location>
</feature>
<dbReference type="PANTHER" id="PTHR47942:SF16">
    <property type="entry name" value="PENTATRICOPEPTIDE REPEAT DOMAIN CONTAINING PROTEIN-RELATED"/>
    <property type="match status" value="1"/>
</dbReference>
<dbReference type="FunCoup" id="A0A6P4ALB3">
    <property type="interactions" value="739"/>
</dbReference>
<evidence type="ECO:0000313" key="4">
    <source>
        <dbReference type="RefSeq" id="XP_015895879.1"/>
    </source>
</evidence>
<dbReference type="InterPro" id="IPR011990">
    <property type="entry name" value="TPR-like_helical_dom_sf"/>
</dbReference>
<dbReference type="KEGG" id="zju:107429663"/>
<evidence type="ECO:0000256" key="2">
    <source>
        <dbReference type="PROSITE-ProRule" id="PRU00708"/>
    </source>
</evidence>
<feature type="repeat" description="PPR" evidence="2">
    <location>
        <begin position="489"/>
        <end position="523"/>
    </location>
</feature>
<accession>A0A6P4ALB3</accession>
<feature type="repeat" description="PPR" evidence="2">
    <location>
        <begin position="175"/>
        <end position="209"/>
    </location>
</feature>
<dbReference type="RefSeq" id="XP_015895879.1">
    <property type="nucleotide sequence ID" value="XM_016040393.4"/>
</dbReference>
<protein>
    <submittedName>
        <fullName evidence="4">Pentatricopeptide repeat-containing protein At5g43820</fullName>
    </submittedName>
</protein>
<dbReference type="GeneID" id="107429663"/>
<dbReference type="Proteomes" id="UP001652623">
    <property type="component" value="Chromosome 12"/>
</dbReference>
<sequence>MAFGGIPWCFLASQSQRYLGLSRHLRRARHPFPCLRLPIPLFSFSTLSDSSYTFNDEYLIKHQSTLDERNVLDELSNLLPVSCSTSATNLYKKEYAENKIDIRAADGFLSPEDKLRGVFLQKLKGKTAIEHALSNVGVELNLNVVAEVVNRGSLGSEDIVIFSNWAIKQPLISKDIHFYHIILRALGRRKFFKDMIKILRDMRTKGINPNLETISIVMDSFLRARQVSKAIQTFRNLEEVGLNCETKTLNVLLQCLCQRSHVGTANSFLNSMKGKIPFNGTTYNIVVNGWSKFGRISEMERLLDEMVVDGISPDSLTFTHLIDGFGRAGQIDKAIEIFENMKQGGCLLNTSSYNAMISNFIYVGDFDEATKYYRSMLSNNCEADIDTYTSIITGFLKARKVADALEMFDEMLARGVFPPTGTLTSFIKTLCSYGPPHAAMIVYRKAKAVGCRFSSSAYKLLLMRLSRFGKCGMLLSIWNEMQECGYSSDVEVYEYVINGLCNVGQLENAVLVMEECLRKGFCPSRLICSKVNHKLLDSNKVEKAYKLFLKIKVARRNDNARRFWRSKGWHF</sequence>
<feature type="repeat" description="PPR" evidence="2">
    <location>
        <begin position="314"/>
        <end position="348"/>
    </location>
</feature>
<dbReference type="InParanoid" id="A0A6P4ALB3"/>